<organism evidence="2 3">
    <name type="scientific">Catenibacillus scindens</name>
    <dbReference type="NCBI Taxonomy" id="673271"/>
    <lineage>
        <taxon>Bacteria</taxon>
        <taxon>Bacillati</taxon>
        <taxon>Bacillota</taxon>
        <taxon>Clostridia</taxon>
        <taxon>Lachnospirales</taxon>
        <taxon>Lachnospiraceae</taxon>
        <taxon>Catenibacillus</taxon>
    </lineage>
</organism>
<feature type="transmembrane region" description="Helical" evidence="1">
    <location>
        <begin position="257"/>
        <end position="279"/>
    </location>
</feature>
<dbReference type="RefSeq" id="WP_183772531.1">
    <property type="nucleotide sequence ID" value="NZ_JACHFW010000003.1"/>
</dbReference>
<feature type="transmembrane region" description="Helical" evidence="1">
    <location>
        <begin position="223"/>
        <end position="242"/>
    </location>
</feature>
<feature type="transmembrane region" description="Helical" evidence="1">
    <location>
        <begin position="67"/>
        <end position="85"/>
    </location>
</feature>
<proteinExistence type="predicted"/>
<dbReference type="EMBL" id="JACHFW010000003">
    <property type="protein sequence ID" value="MBB5264132.1"/>
    <property type="molecule type" value="Genomic_DNA"/>
</dbReference>
<accession>A0A7W8HAH2</accession>
<keyword evidence="1" id="KW-1133">Transmembrane helix</keyword>
<feature type="transmembrane region" description="Helical" evidence="1">
    <location>
        <begin position="150"/>
        <end position="167"/>
    </location>
</feature>
<evidence type="ECO:0000256" key="1">
    <source>
        <dbReference type="SAM" id="Phobius"/>
    </source>
</evidence>
<evidence type="ECO:0000313" key="3">
    <source>
        <dbReference type="Proteomes" id="UP000543642"/>
    </source>
</evidence>
<comment type="caution">
    <text evidence="2">The sequence shown here is derived from an EMBL/GenBank/DDBJ whole genome shotgun (WGS) entry which is preliminary data.</text>
</comment>
<feature type="transmembrane region" description="Helical" evidence="1">
    <location>
        <begin position="91"/>
        <end position="109"/>
    </location>
</feature>
<dbReference type="Proteomes" id="UP000543642">
    <property type="component" value="Unassembled WGS sequence"/>
</dbReference>
<keyword evidence="3" id="KW-1185">Reference proteome</keyword>
<keyword evidence="1" id="KW-0812">Transmembrane</keyword>
<feature type="transmembrane region" description="Helical" evidence="1">
    <location>
        <begin position="336"/>
        <end position="359"/>
    </location>
</feature>
<sequence>MITAIMICMFAAITLSMVGLCGFVYSGRDKFHEGMILGIHIPEDQKDHSDVLILTGKYRRTLRRFQWINLAVGMIISFLPIFTMGISTLLWVLWALEYCCIFSLIRILAQRKMYALKVRHQWFMPQTHATIAIDTRVSAMSAHFPISWKWHLIPFAVGLLFWCIPAARRSFLSVSGAWSFPAIAVFIPLFFLVLHQCLTSRKNTVYSKDSQVNEKINRLEKRTWSIVIIAADYASFSASLYISLRFFAARSLHLWDYIIYAAVDFLGAAAIIAGVLIIVQQRRIFLDADQAPLISDDDEYWKNGWYSNPDDRHLWVQDRLCSTNYTLNMAHPGAKWFLSITGIFVVAAVAVCVGVAGILHQLDTASVSMAIDQDTVTISYAFYDCSFGAEDILGLRQLDALPDDDFRRTNGGDTDRLLVGFFRNGQDEDVMMFMYKKESPVIEIDLTDQTVFLNSDVEGQTQSWYHQLSQLAQ</sequence>
<reference evidence="2 3" key="1">
    <citation type="submission" date="2020-08" db="EMBL/GenBank/DDBJ databases">
        <title>Genomic Encyclopedia of Type Strains, Phase IV (KMG-IV): sequencing the most valuable type-strain genomes for metagenomic binning, comparative biology and taxonomic classification.</title>
        <authorList>
            <person name="Goeker M."/>
        </authorList>
    </citation>
    <scope>NUCLEOTIDE SEQUENCE [LARGE SCALE GENOMIC DNA]</scope>
    <source>
        <strain evidence="2 3">DSM 106146</strain>
    </source>
</reference>
<gene>
    <name evidence="2" type="ORF">HNP82_001237</name>
</gene>
<name>A0A7W8HAH2_9FIRM</name>
<feature type="transmembrane region" description="Helical" evidence="1">
    <location>
        <begin position="179"/>
        <end position="198"/>
    </location>
</feature>
<evidence type="ECO:0000313" key="2">
    <source>
        <dbReference type="EMBL" id="MBB5264132.1"/>
    </source>
</evidence>
<protein>
    <submittedName>
        <fullName evidence="2">Putative membrane protein</fullName>
    </submittedName>
</protein>
<feature type="transmembrane region" description="Helical" evidence="1">
    <location>
        <begin position="6"/>
        <end position="25"/>
    </location>
</feature>
<keyword evidence="1" id="KW-0472">Membrane</keyword>
<dbReference type="AlphaFoldDB" id="A0A7W8HAH2"/>